<gene>
    <name evidence="2" type="ORF">NDU88_003236</name>
</gene>
<name>A0AAV7SCV7_PLEWA</name>
<dbReference type="Proteomes" id="UP001066276">
    <property type="component" value="Chromosome 4_2"/>
</dbReference>
<organism evidence="2 3">
    <name type="scientific">Pleurodeles waltl</name>
    <name type="common">Iberian ribbed newt</name>
    <dbReference type="NCBI Taxonomy" id="8319"/>
    <lineage>
        <taxon>Eukaryota</taxon>
        <taxon>Metazoa</taxon>
        <taxon>Chordata</taxon>
        <taxon>Craniata</taxon>
        <taxon>Vertebrata</taxon>
        <taxon>Euteleostomi</taxon>
        <taxon>Amphibia</taxon>
        <taxon>Batrachia</taxon>
        <taxon>Caudata</taxon>
        <taxon>Salamandroidea</taxon>
        <taxon>Salamandridae</taxon>
        <taxon>Pleurodelinae</taxon>
        <taxon>Pleurodeles</taxon>
    </lineage>
</organism>
<dbReference type="AlphaFoldDB" id="A0AAV7SCV7"/>
<reference evidence="2" key="1">
    <citation type="journal article" date="2022" name="bioRxiv">
        <title>Sequencing and chromosome-scale assembly of the giantPleurodeles waltlgenome.</title>
        <authorList>
            <person name="Brown T."/>
            <person name="Elewa A."/>
            <person name="Iarovenko S."/>
            <person name="Subramanian E."/>
            <person name="Araus A.J."/>
            <person name="Petzold A."/>
            <person name="Susuki M."/>
            <person name="Suzuki K.-i.T."/>
            <person name="Hayashi T."/>
            <person name="Toyoda A."/>
            <person name="Oliveira C."/>
            <person name="Osipova E."/>
            <person name="Leigh N.D."/>
            <person name="Simon A."/>
            <person name="Yun M.H."/>
        </authorList>
    </citation>
    <scope>NUCLEOTIDE SEQUENCE</scope>
    <source>
        <strain evidence="2">20211129_DDA</strain>
        <tissue evidence="2">Liver</tissue>
    </source>
</reference>
<comment type="caution">
    <text evidence="2">The sequence shown here is derived from an EMBL/GenBank/DDBJ whole genome shotgun (WGS) entry which is preliminary data.</text>
</comment>
<proteinExistence type="predicted"/>
<evidence type="ECO:0000256" key="1">
    <source>
        <dbReference type="SAM" id="MobiDB-lite"/>
    </source>
</evidence>
<evidence type="ECO:0000313" key="3">
    <source>
        <dbReference type="Proteomes" id="UP001066276"/>
    </source>
</evidence>
<feature type="region of interest" description="Disordered" evidence="1">
    <location>
        <begin position="156"/>
        <end position="185"/>
    </location>
</feature>
<dbReference type="EMBL" id="JANPWB010000008">
    <property type="protein sequence ID" value="KAJ1162771.1"/>
    <property type="molecule type" value="Genomic_DNA"/>
</dbReference>
<keyword evidence="3" id="KW-1185">Reference proteome</keyword>
<evidence type="ECO:0000313" key="2">
    <source>
        <dbReference type="EMBL" id="KAJ1162771.1"/>
    </source>
</evidence>
<protein>
    <submittedName>
        <fullName evidence="2">Uncharacterized protein</fullName>
    </submittedName>
</protein>
<sequence>MRSGLAASLATIARGRRNSVVQGHASLCLSNRLILSASIRSAKLRGDESLCKATKCLDPGHREKLGRDDAVEVTGPSVKEVGGDRSSRPKRSHIAASAAFLQVKRRRNGKTPLPASSEQTSAAVVSSPVQMDVPEPPALVPAPLPVTQGVAVDTIASPIPGLEGNPWPPWHPQRSRGSLPPLSQG</sequence>
<feature type="region of interest" description="Disordered" evidence="1">
    <location>
        <begin position="79"/>
        <end position="122"/>
    </location>
</feature>
<accession>A0AAV7SCV7</accession>